<accession>D8KCA2</accession>
<dbReference type="EMBL" id="CP002086">
    <property type="protein sequence ID" value="ADJ29773.1"/>
    <property type="molecule type" value="Genomic_DNA"/>
</dbReference>
<dbReference type="eggNOG" id="COG2433">
    <property type="taxonomic scope" value="Bacteria"/>
</dbReference>
<organism evidence="2 3">
    <name type="scientific">Nitrosococcus watsoni (strain C-113)</name>
    <dbReference type="NCBI Taxonomy" id="105559"/>
    <lineage>
        <taxon>Bacteria</taxon>
        <taxon>Pseudomonadati</taxon>
        <taxon>Pseudomonadota</taxon>
        <taxon>Gammaproteobacteria</taxon>
        <taxon>Chromatiales</taxon>
        <taxon>Chromatiaceae</taxon>
        <taxon>Nitrosococcus</taxon>
    </lineage>
</organism>
<evidence type="ECO:0000256" key="1">
    <source>
        <dbReference type="SAM" id="Coils"/>
    </source>
</evidence>
<dbReference type="STRING" id="105559.Nwat_3052"/>
<dbReference type="AlphaFoldDB" id="D8KCA2"/>
<keyword evidence="1" id="KW-0175">Coiled coil</keyword>
<protein>
    <recommendedName>
        <fullName evidence="4">DUF4124 domain-containing protein</fullName>
    </recommendedName>
</protein>
<evidence type="ECO:0008006" key="4">
    <source>
        <dbReference type="Google" id="ProtNLM"/>
    </source>
</evidence>
<feature type="coiled-coil region" evidence="1">
    <location>
        <begin position="134"/>
        <end position="161"/>
    </location>
</feature>
<keyword evidence="3" id="KW-1185">Reference proteome</keyword>
<evidence type="ECO:0000313" key="2">
    <source>
        <dbReference type="EMBL" id="ADJ29773.1"/>
    </source>
</evidence>
<name>D8KCA2_NITWC</name>
<evidence type="ECO:0000313" key="3">
    <source>
        <dbReference type="Proteomes" id="UP000000393"/>
    </source>
</evidence>
<reference evidence="2 3" key="1">
    <citation type="submission" date="2010-06" db="EMBL/GenBank/DDBJ databases">
        <title>Complete sequence of chromosome of Nitrosococcus watsoni C-113.</title>
        <authorList>
            <consortium name="US DOE Joint Genome Institute"/>
            <person name="Lucas S."/>
            <person name="Copeland A."/>
            <person name="Lapidus A."/>
            <person name="Cheng J.-F."/>
            <person name="Bruce D."/>
            <person name="Goodwin L."/>
            <person name="Pitluck S."/>
            <person name="Malfatti S.A."/>
            <person name="Chain P.S.G."/>
            <person name="Land M."/>
            <person name="Hauser L."/>
            <person name="Kyrpides N."/>
            <person name="Ivanova N."/>
            <person name="Cambell M.A."/>
            <person name="Heidelberg J.F."/>
            <person name="Klotz M.G."/>
            <person name="Woyke T."/>
        </authorList>
    </citation>
    <scope>NUCLEOTIDE SEQUENCE [LARGE SCALE GENOMIC DNA]</scope>
    <source>
        <strain evidence="2 3">C-113</strain>
    </source>
</reference>
<dbReference type="Proteomes" id="UP000000393">
    <property type="component" value="Chromosome"/>
</dbReference>
<dbReference type="RefSeq" id="WP_013221834.1">
    <property type="nucleotide sequence ID" value="NC_014315.1"/>
</dbReference>
<dbReference type="HOGENOM" id="CLU_094869_0_0_6"/>
<gene>
    <name evidence="2" type="ordered locus">Nwat_3052</name>
</gene>
<dbReference type="KEGG" id="nwa:Nwat_3052"/>
<sequence>MPKISNVIQILFIAGISILAALCSFSSLVQAGQLYRYIGENGTQMLSGNLPPEAVQGGYEIINSQTMVVVKRVPPAKTQKQLVEEARLAQIEAEKRQRAQEQEDYNHMLLATFGSEADLLRIRDSQIGAIEGAIRLVQSKIKTLQQALRERQNQAAHLERNGQTIPEQLLTGIQNVKAHLVRNQRYIAKKRQEQVAIKEKFTEDLKRFQELTQSRGHLPSF</sequence>
<proteinExistence type="predicted"/>
<dbReference type="OrthoDB" id="7064973at2"/>